<dbReference type="GO" id="GO:0004316">
    <property type="term" value="F:3-oxoacyl-[acyl-carrier-protein] reductase (NADPH) activity"/>
    <property type="evidence" value="ECO:0007669"/>
    <property type="project" value="UniProtKB-EC"/>
</dbReference>
<dbReference type="InterPro" id="IPR036291">
    <property type="entry name" value="NAD(P)-bd_dom_sf"/>
</dbReference>
<protein>
    <submittedName>
        <fullName evidence="4">3-oxoacyl-[acyl-carrier protein] reductase</fullName>
        <ecNumber evidence="4">1.1.1.100</ecNumber>
    </submittedName>
</protein>
<dbReference type="InterPro" id="IPR057326">
    <property type="entry name" value="KR_dom"/>
</dbReference>
<gene>
    <name evidence="4" type="ORF">GGI59_005419</name>
</gene>
<dbReference type="PRINTS" id="PR00081">
    <property type="entry name" value="GDHRDH"/>
</dbReference>
<keyword evidence="5" id="KW-1185">Reference proteome</keyword>
<dbReference type="SMART" id="SM00822">
    <property type="entry name" value="PKS_KR"/>
    <property type="match status" value="1"/>
</dbReference>
<dbReference type="Proteomes" id="UP000528824">
    <property type="component" value="Unassembled WGS sequence"/>
</dbReference>
<dbReference type="EMBL" id="JACHBC010000013">
    <property type="protein sequence ID" value="MBB5563721.1"/>
    <property type="molecule type" value="Genomic_DNA"/>
</dbReference>
<comment type="caution">
    <text evidence="4">The sequence shown here is derived from an EMBL/GenBank/DDBJ whole genome shotgun (WGS) entry which is preliminary data.</text>
</comment>
<dbReference type="SUPFAM" id="SSF51735">
    <property type="entry name" value="NAD(P)-binding Rossmann-fold domains"/>
    <property type="match status" value="1"/>
</dbReference>
<evidence type="ECO:0000256" key="2">
    <source>
        <dbReference type="ARBA" id="ARBA00023002"/>
    </source>
</evidence>
<dbReference type="EC" id="1.1.1.100" evidence="4"/>
<evidence type="ECO:0000256" key="1">
    <source>
        <dbReference type="ARBA" id="ARBA00006484"/>
    </source>
</evidence>
<dbReference type="Gene3D" id="3.40.50.720">
    <property type="entry name" value="NAD(P)-binding Rossmann-like Domain"/>
    <property type="match status" value="1"/>
</dbReference>
<organism evidence="4 5">
    <name type="scientific">Rhizobium lentis</name>
    <dbReference type="NCBI Taxonomy" id="1138194"/>
    <lineage>
        <taxon>Bacteria</taxon>
        <taxon>Pseudomonadati</taxon>
        <taxon>Pseudomonadota</taxon>
        <taxon>Alphaproteobacteria</taxon>
        <taxon>Hyphomicrobiales</taxon>
        <taxon>Rhizobiaceae</taxon>
        <taxon>Rhizobium/Agrobacterium group</taxon>
        <taxon>Rhizobium</taxon>
    </lineage>
</organism>
<sequence length="269" mass="28566">MEDDEMRLSGRTAVVTGAGRGIGLAIAEAYVREGANVVIVDRDLEVANEAAERLGERALAVRADISVNEDVETIVKETIGRFGTVDILVNNAGVGATTLFLESSREEFERVVRINLTGTFLVAQAFARIMAAKGYGRIINIASLSGQKGGVGRSAYGASKAGVELLTKVMAVELAESGINVNNIAPGPILTEVSKVMHTVETRDAYHRLVPQRRYGEPSEIADAAVFLASDDAAYITGHTLNVDGGFLAAGLMFPFDPKASKRLGQISE</sequence>
<dbReference type="NCBIfam" id="NF005559">
    <property type="entry name" value="PRK07231.1"/>
    <property type="match status" value="1"/>
</dbReference>
<dbReference type="PROSITE" id="PS00061">
    <property type="entry name" value="ADH_SHORT"/>
    <property type="match status" value="1"/>
</dbReference>
<dbReference type="PANTHER" id="PTHR42760">
    <property type="entry name" value="SHORT-CHAIN DEHYDROGENASES/REDUCTASES FAMILY MEMBER"/>
    <property type="match status" value="1"/>
</dbReference>
<dbReference type="Pfam" id="PF13561">
    <property type="entry name" value="adh_short_C2"/>
    <property type="match status" value="1"/>
</dbReference>
<dbReference type="GO" id="GO:0048038">
    <property type="term" value="F:quinone binding"/>
    <property type="evidence" value="ECO:0007669"/>
    <property type="project" value="TreeGrafter"/>
</dbReference>
<keyword evidence="2 4" id="KW-0560">Oxidoreductase</keyword>
<dbReference type="FunFam" id="3.40.50.720:FF:000084">
    <property type="entry name" value="Short-chain dehydrogenase reductase"/>
    <property type="match status" value="1"/>
</dbReference>
<feature type="domain" description="Ketoreductase" evidence="3">
    <location>
        <begin position="11"/>
        <end position="187"/>
    </location>
</feature>
<dbReference type="PANTHER" id="PTHR42760:SF133">
    <property type="entry name" value="3-OXOACYL-[ACYL-CARRIER-PROTEIN] REDUCTASE"/>
    <property type="match status" value="1"/>
</dbReference>
<comment type="similarity">
    <text evidence="1">Belongs to the short-chain dehydrogenases/reductases (SDR) family.</text>
</comment>
<dbReference type="InterPro" id="IPR020904">
    <property type="entry name" value="Sc_DH/Rdtase_CS"/>
</dbReference>
<proteinExistence type="inferred from homology"/>
<dbReference type="PRINTS" id="PR00080">
    <property type="entry name" value="SDRFAMILY"/>
</dbReference>
<evidence type="ECO:0000313" key="5">
    <source>
        <dbReference type="Proteomes" id="UP000528824"/>
    </source>
</evidence>
<dbReference type="GO" id="GO:0006633">
    <property type="term" value="P:fatty acid biosynthetic process"/>
    <property type="evidence" value="ECO:0007669"/>
    <property type="project" value="TreeGrafter"/>
</dbReference>
<evidence type="ECO:0000313" key="4">
    <source>
        <dbReference type="EMBL" id="MBB5563721.1"/>
    </source>
</evidence>
<accession>A0A7W8XJ06</accession>
<dbReference type="AlphaFoldDB" id="A0A7W8XJ06"/>
<reference evidence="4 5" key="1">
    <citation type="submission" date="2020-08" db="EMBL/GenBank/DDBJ databases">
        <title>Genomic Encyclopedia of Type Strains, Phase IV (KMG-V): Genome sequencing to study the core and pangenomes of soil and plant-associated prokaryotes.</title>
        <authorList>
            <person name="Whitman W."/>
        </authorList>
    </citation>
    <scope>NUCLEOTIDE SEQUENCE [LARGE SCALE GENOMIC DNA]</scope>
    <source>
        <strain evidence="4 5">SEMIA 4034</strain>
    </source>
</reference>
<name>A0A7W8XJ06_9HYPH</name>
<dbReference type="InterPro" id="IPR002347">
    <property type="entry name" value="SDR_fam"/>
</dbReference>
<evidence type="ECO:0000259" key="3">
    <source>
        <dbReference type="SMART" id="SM00822"/>
    </source>
</evidence>